<feature type="region of interest" description="Disordered" evidence="1">
    <location>
        <begin position="12"/>
        <end position="38"/>
    </location>
</feature>
<evidence type="ECO:0000313" key="4">
    <source>
        <dbReference type="Proteomes" id="UP000299102"/>
    </source>
</evidence>
<evidence type="ECO:0000313" key="3">
    <source>
        <dbReference type="EMBL" id="GBP64076.1"/>
    </source>
</evidence>
<dbReference type="PROSITE" id="PS50878">
    <property type="entry name" value="RT_POL"/>
    <property type="match status" value="1"/>
</dbReference>
<dbReference type="PANTHER" id="PTHR36688">
    <property type="entry name" value="ENDO/EXONUCLEASE/PHOSPHATASE DOMAIN-CONTAINING PROTEIN"/>
    <property type="match status" value="1"/>
</dbReference>
<organism evidence="3 4">
    <name type="scientific">Eumeta variegata</name>
    <name type="common">Bagworm moth</name>
    <name type="synonym">Eumeta japonica</name>
    <dbReference type="NCBI Taxonomy" id="151549"/>
    <lineage>
        <taxon>Eukaryota</taxon>
        <taxon>Metazoa</taxon>
        <taxon>Ecdysozoa</taxon>
        <taxon>Arthropoda</taxon>
        <taxon>Hexapoda</taxon>
        <taxon>Insecta</taxon>
        <taxon>Pterygota</taxon>
        <taxon>Neoptera</taxon>
        <taxon>Endopterygota</taxon>
        <taxon>Lepidoptera</taxon>
        <taxon>Glossata</taxon>
        <taxon>Ditrysia</taxon>
        <taxon>Tineoidea</taxon>
        <taxon>Psychidae</taxon>
        <taxon>Oiketicinae</taxon>
        <taxon>Eumeta</taxon>
    </lineage>
</organism>
<dbReference type="InterPro" id="IPR043502">
    <property type="entry name" value="DNA/RNA_pol_sf"/>
</dbReference>
<protein>
    <submittedName>
        <fullName evidence="3">RNA-directed DNA polymerase from mobile element jockey</fullName>
    </submittedName>
</protein>
<dbReference type="Proteomes" id="UP000299102">
    <property type="component" value="Unassembled WGS sequence"/>
</dbReference>
<dbReference type="SUPFAM" id="SSF56672">
    <property type="entry name" value="DNA/RNA polymerases"/>
    <property type="match status" value="1"/>
</dbReference>
<proteinExistence type="predicted"/>
<dbReference type="InterPro" id="IPR052560">
    <property type="entry name" value="RdDP_mobile_element"/>
</dbReference>
<name>A0A4C1XJI0_EUMVA</name>
<evidence type="ECO:0000256" key="1">
    <source>
        <dbReference type="SAM" id="MobiDB-lite"/>
    </source>
</evidence>
<accession>A0A4C1XJI0</accession>
<dbReference type="Pfam" id="PF00078">
    <property type="entry name" value="RVT_1"/>
    <property type="match status" value="1"/>
</dbReference>
<evidence type="ECO:0000259" key="2">
    <source>
        <dbReference type="PROSITE" id="PS50878"/>
    </source>
</evidence>
<dbReference type="EMBL" id="BGZK01000886">
    <property type="protein sequence ID" value="GBP64076.1"/>
    <property type="molecule type" value="Genomic_DNA"/>
</dbReference>
<sequence length="405" mass="47066">MPSKLLFSFRLEGGGGNRHPQARETSRPPCQLQTDQPPERSVFRPAHLCPQQVLRLVEYVSEGFKTKQRTVAVFFDIAKAFDRVWQAGLVYKLYSLQVPDRLILTIQNFLSNKHFTFRHERTHSTRRLIRAGVPQGSALSPLLYSAYTNDIPRPTSGVQLALFAHDTALLFRRAIDELGQWFRKWRIEVNPDKLVAIQFKYCKNRSKLVVDWNTPNLKMLNARIPWQRLYKYLGVTLDKNLHFREHIARVRKNALFYTARLGAMLGRKSKISKRNKRTLYKMCIKTVMTYAYPVFAHTAPKALHRLQVIQNKFCRAARDAHWCVRNSILHRDLELPTLSKYMKDVSKRFFDITGSHPNALLRATVDYEPPPPTHFIRRPRNILIDLPDALTAAVDSLYDVNDTDD</sequence>
<keyword evidence="3" id="KW-0695">RNA-directed DNA polymerase</keyword>
<comment type="caution">
    <text evidence="3">The sequence shown here is derived from an EMBL/GenBank/DDBJ whole genome shotgun (WGS) entry which is preliminary data.</text>
</comment>
<dbReference type="AlphaFoldDB" id="A0A4C1XJI0"/>
<dbReference type="GO" id="GO:0003964">
    <property type="term" value="F:RNA-directed DNA polymerase activity"/>
    <property type="evidence" value="ECO:0007669"/>
    <property type="project" value="UniProtKB-KW"/>
</dbReference>
<keyword evidence="3" id="KW-0548">Nucleotidyltransferase</keyword>
<dbReference type="OrthoDB" id="5534248at2759"/>
<keyword evidence="4" id="KW-1185">Reference proteome</keyword>
<dbReference type="STRING" id="151549.A0A4C1XJI0"/>
<dbReference type="InterPro" id="IPR000477">
    <property type="entry name" value="RT_dom"/>
</dbReference>
<feature type="domain" description="Reverse transcriptase" evidence="2">
    <location>
        <begin position="1"/>
        <end position="237"/>
    </location>
</feature>
<keyword evidence="3" id="KW-0808">Transferase</keyword>
<dbReference type="PANTHER" id="PTHR36688:SF1">
    <property type="entry name" value="ENDONUCLEASE_EXONUCLEASE_PHOSPHATASE DOMAIN-CONTAINING PROTEIN"/>
    <property type="match status" value="1"/>
</dbReference>
<reference evidence="3 4" key="1">
    <citation type="journal article" date="2019" name="Commun. Biol.">
        <title>The bagworm genome reveals a unique fibroin gene that provides high tensile strength.</title>
        <authorList>
            <person name="Kono N."/>
            <person name="Nakamura H."/>
            <person name="Ohtoshi R."/>
            <person name="Tomita M."/>
            <person name="Numata K."/>
            <person name="Arakawa K."/>
        </authorList>
    </citation>
    <scope>NUCLEOTIDE SEQUENCE [LARGE SCALE GENOMIC DNA]</scope>
</reference>
<gene>
    <name evidence="3" type="primary">pol</name>
    <name evidence="3" type="ORF">EVAR_44160_1</name>
</gene>